<name>A0ABU0E2A3_9FIRM</name>
<comment type="similarity">
    <text evidence="1">Belongs to the Gfo/Idh/MocA family.</text>
</comment>
<dbReference type="Pfam" id="PF22725">
    <property type="entry name" value="GFO_IDH_MocA_C3"/>
    <property type="match status" value="1"/>
</dbReference>
<dbReference type="Gene3D" id="3.40.50.720">
    <property type="entry name" value="NAD(P)-binding Rossmann-like Domain"/>
    <property type="match status" value="1"/>
</dbReference>
<accession>A0ABU0E2A3</accession>
<evidence type="ECO:0000256" key="1">
    <source>
        <dbReference type="ARBA" id="ARBA00010928"/>
    </source>
</evidence>
<feature type="domain" description="GFO/IDH/MocA-like oxidoreductase" evidence="4">
    <location>
        <begin position="134"/>
        <end position="247"/>
    </location>
</feature>
<dbReference type="Gene3D" id="3.30.360.10">
    <property type="entry name" value="Dihydrodipicolinate Reductase, domain 2"/>
    <property type="match status" value="1"/>
</dbReference>
<protein>
    <submittedName>
        <fullName evidence="5">Dehydrogenase</fullName>
    </submittedName>
</protein>
<dbReference type="InterPro" id="IPR050984">
    <property type="entry name" value="Gfo/Idh/MocA_domain"/>
</dbReference>
<evidence type="ECO:0000259" key="4">
    <source>
        <dbReference type="Pfam" id="PF22725"/>
    </source>
</evidence>
<keyword evidence="6" id="KW-1185">Reference proteome</keyword>
<dbReference type="EMBL" id="JAUSUR010000003">
    <property type="protein sequence ID" value="MDQ0361023.1"/>
    <property type="molecule type" value="Genomic_DNA"/>
</dbReference>
<dbReference type="PANTHER" id="PTHR22604:SF105">
    <property type="entry name" value="TRANS-1,2-DIHYDROBENZENE-1,2-DIOL DEHYDROGENASE"/>
    <property type="match status" value="1"/>
</dbReference>
<evidence type="ECO:0000313" key="5">
    <source>
        <dbReference type="EMBL" id="MDQ0361023.1"/>
    </source>
</evidence>
<evidence type="ECO:0000256" key="2">
    <source>
        <dbReference type="ARBA" id="ARBA00023002"/>
    </source>
</evidence>
<evidence type="ECO:0000313" key="6">
    <source>
        <dbReference type="Proteomes" id="UP001230220"/>
    </source>
</evidence>
<gene>
    <name evidence="5" type="ORF">J2S15_001770</name>
</gene>
<evidence type="ECO:0000259" key="3">
    <source>
        <dbReference type="Pfam" id="PF01408"/>
    </source>
</evidence>
<dbReference type="InterPro" id="IPR036291">
    <property type="entry name" value="NAD(P)-bd_dom_sf"/>
</dbReference>
<dbReference type="InterPro" id="IPR055170">
    <property type="entry name" value="GFO_IDH_MocA-like_dom"/>
</dbReference>
<dbReference type="InterPro" id="IPR000683">
    <property type="entry name" value="Gfo/Idh/MocA-like_OxRdtase_N"/>
</dbReference>
<proteinExistence type="inferred from homology"/>
<dbReference type="SUPFAM" id="SSF51735">
    <property type="entry name" value="NAD(P)-binding Rossmann-fold domains"/>
    <property type="match status" value="1"/>
</dbReference>
<dbReference type="Pfam" id="PF01408">
    <property type="entry name" value="GFO_IDH_MocA"/>
    <property type="match status" value="1"/>
</dbReference>
<keyword evidence="2" id="KW-0560">Oxidoreductase</keyword>
<feature type="domain" description="Gfo/Idh/MocA-like oxidoreductase N-terminal" evidence="3">
    <location>
        <begin position="11"/>
        <end position="121"/>
    </location>
</feature>
<dbReference type="RefSeq" id="WP_307407393.1">
    <property type="nucleotide sequence ID" value="NZ_JAUSUR010000003.1"/>
</dbReference>
<dbReference type="SUPFAM" id="SSF55347">
    <property type="entry name" value="Glyceraldehyde-3-phosphate dehydrogenase-like, C-terminal domain"/>
    <property type="match status" value="1"/>
</dbReference>
<dbReference type="PANTHER" id="PTHR22604">
    <property type="entry name" value="OXIDOREDUCTASES"/>
    <property type="match status" value="1"/>
</dbReference>
<comment type="caution">
    <text evidence="5">The sequence shown here is derived from an EMBL/GenBank/DDBJ whole genome shotgun (WGS) entry which is preliminary data.</text>
</comment>
<organism evidence="5 6">
    <name type="scientific">Breznakia pachnodae</name>
    <dbReference type="NCBI Taxonomy" id="265178"/>
    <lineage>
        <taxon>Bacteria</taxon>
        <taxon>Bacillati</taxon>
        <taxon>Bacillota</taxon>
        <taxon>Erysipelotrichia</taxon>
        <taxon>Erysipelotrichales</taxon>
        <taxon>Erysipelotrichaceae</taxon>
        <taxon>Breznakia</taxon>
    </lineage>
</organism>
<sequence length="320" mass="36539">MKKIHYGILSTASIVPRFIKGVQLSADGEVVALASRNYQKARNMADQHHIEKAYGDYDELFQDEDIDVVYISTPNYLHYEHCMSALKACKHVVCEKPFMLTKKEALEVFAFAKEQNLFVMEAQKSVFLPISKWLKESIEQKLVGDISFVRLSSYYAAGDDKEHWMYDHKKGGGVFYGSGSYTIEYMKYLFDKPIISSQGNAIIGPTGVDEIGTINLNINNEHLITTTISRLAPIEAEAIFYGDKGKIKVPFYWRPKQATVVYNDEVIEEVHLPFESEFVYEVDHINECINKGLLESPIMSKQVTLECIEIIESIVEKDYK</sequence>
<reference evidence="5 6" key="1">
    <citation type="submission" date="2023-07" db="EMBL/GenBank/DDBJ databases">
        <title>Genomic Encyclopedia of Type Strains, Phase IV (KMG-IV): sequencing the most valuable type-strain genomes for metagenomic binning, comparative biology and taxonomic classification.</title>
        <authorList>
            <person name="Goeker M."/>
        </authorList>
    </citation>
    <scope>NUCLEOTIDE SEQUENCE [LARGE SCALE GENOMIC DNA]</scope>
    <source>
        <strain evidence="5 6">DSM 16784</strain>
    </source>
</reference>
<dbReference type="Proteomes" id="UP001230220">
    <property type="component" value="Unassembled WGS sequence"/>
</dbReference>